<dbReference type="PATRIC" id="fig|1184387.3.peg.1230"/>
<dbReference type="InterPro" id="IPR000529">
    <property type="entry name" value="Ribosomal_bS6"/>
</dbReference>
<dbReference type="InterPro" id="IPR014717">
    <property type="entry name" value="Transl_elong_EF1B/ribsomal_bS6"/>
</dbReference>
<keyword evidence="3 5" id="KW-0689">Ribosomal protein</keyword>
<dbReference type="InterPro" id="IPR035980">
    <property type="entry name" value="Ribosomal_bS6_sf"/>
</dbReference>
<dbReference type="NCBIfam" id="TIGR00166">
    <property type="entry name" value="S6"/>
    <property type="match status" value="1"/>
</dbReference>
<keyword evidence="3" id="KW-0687">Ribonucleoprotein</keyword>
<dbReference type="GO" id="GO:0005737">
    <property type="term" value="C:cytoplasm"/>
    <property type="evidence" value="ECO:0007669"/>
    <property type="project" value="UniProtKB-ARBA"/>
</dbReference>
<evidence type="ECO:0000313" key="6">
    <source>
        <dbReference type="Proteomes" id="UP000054092"/>
    </source>
</evidence>
<protein>
    <recommendedName>
        <fullName evidence="2 3">Small ribosomal subunit protein bS6</fullName>
    </recommendedName>
</protein>
<dbReference type="GO" id="GO:0070181">
    <property type="term" value="F:small ribosomal subunit rRNA binding"/>
    <property type="evidence" value="ECO:0007669"/>
    <property type="project" value="TreeGrafter"/>
</dbReference>
<evidence type="ECO:0000313" key="5">
    <source>
        <dbReference type="EMBL" id="KUK80673.1"/>
    </source>
</evidence>
<comment type="function">
    <text evidence="3">Binds together with bS18 to 16S ribosomal RNA.</text>
</comment>
<dbReference type="Proteomes" id="UP000054092">
    <property type="component" value="Unassembled WGS sequence"/>
</dbReference>
<comment type="similarity">
    <text evidence="1 3">Belongs to the bacterial ribosomal protein bS6 family.</text>
</comment>
<dbReference type="GO" id="GO:0005840">
    <property type="term" value="C:ribosome"/>
    <property type="evidence" value="ECO:0007669"/>
    <property type="project" value="UniProtKB-KW"/>
</dbReference>
<name>A0A101HPI8_9BACT</name>
<dbReference type="PANTHER" id="PTHR21011">
    <property type="entry name" value="MITOCHONDRIAL 28S RIBOSOMAL PROTEIN S6"/>
    <property type="match status" value="1"/>
</dbReference>
<feature type="region of interest" description="Disordered" evidence="4">
    <location>
        <begin position="110"/>
        <end position="157"/>
    </location>
</feature>
<proteinExistence type="inferred from homology"/>
<dbReference type="GO" id="GO:0003735">
    <property type="term" value="F:structural constituent of ribosome"/>
    <property type="evidence" value="ECO:0007669"/>
    <property type="project" value="InterPro"/>
</dbReference>
<evidence type="ECO:0000256" key="2">
    <source>
        <dbReference type="ARBA" id="ARBA00035294"/>
    </source>
</evidence>
<keyword evidence="3" id="KW-0699">rRNA-binding</keyword>
<dbReference type="Gene3D" id="3.30.70.60">
    <property type="match status" value="1"/>
</dbReference>
<evidence type="ECO:0000256" key="4">
    <source>
        <dbReference type="SAM" id="MobiDB-lite"/>
    </source>
</evidence>
<sequence length="157" mass="18292">MSRIYETMFIVSPKLDEENRNAMAEKVRDYIVERVEGTIEKFDRWGVRKLAYRVTKGFSEGDYTVIQFKADPESVDILERFFGITPEVFRWQTFRREDLEKAEKKALLKKDEAAEQPVVEETVQNAESEEAPVEDTATEEAVAVEVETTEEEKQTEE</sequence>
<gene>
    <name evidence="3" type="primary">rpsF</name>
    <name evidence="5" type="ORF">XD94_0840</name>
</gene>
<feature type="compositionally biased region" description="Acidic residues" evidence="4">
    <location>
        <begin position="127"/>
        <end position="138"/>
    </location>
</feature>
<organism evidence="5 6">
    <name type="scientific">Mesotoga prima</name>
    <dbReference type="NCBI Taxonomy" id="1184387"/>
    <lineage>
        <taxon>Bacteria</taxon>
        <taxon>Thermotogati</taxon>
        <taxon>Thermotogota</taxon>
        <taxon>Thermotogae</taxon>
        <taxon>Kosmotogales</taxon>
        <taxon>Kosmotogaceae</taxon>
        <taxon>Mesotoga</taxon>
    </lineage>
</organism>
<dbReference type="InterPro" id="IPR020814">
    <property type="entry name" value="Ribosomal_S6_plastid/chlpt"/>
</dbReference>
<dbReference type="CDD" id="cd00473">
    <property type="entry name" value="bS6"/>
    <property type="match status" value="1"/>
</dbReference>
<comment type="caution">
    <text evidence="5">The sequence shown here is derived from an EMBL/GenBank/DDBJ whole genome shotgun (WGS) entry which is preliminary data.</text>
</comment>
<dbReference type="SUPFAM" id="SSF54995">
    <property type="entry name" value="Ribosomal protein S6"/>
    <property type="match status" value="1"/>
</dbReference>
<dbReference type="PANTHER" id="PTHR21011:SF1">
    <property type="entry name" value="SMALL RIBOSOMAL SUBUNIT PROTEIN BS6M"/>
    <property type="match status" value="1"/>
</dbReference>
<dbReference type="AlphaFoldDB" id="A0A101HPI8"/>
<keyword evidence="3" id="KW-0694">RNA-binding</keyword>
<dbReference type="GO" id="GO:0006412">
    <property type="term" value="P:translation"/>
    <property type="evidence" value="ECO:0007669"/>
    <property type="project" value="UniProtKB-UniRule"/>
</dbReference>
<evidence type="ECO:0000256" key="3">
    <source>
        <dbReference type="HAMAP-Rule" id="MF_00360"/>
    </source>
</evidence>
<dbReference type="EMBL" id="LGGP01000125">
    <property type="protein sequence ID" value="KUK80673.1"/>
    <property type="molecule type" value="Genomic_DNA"/>
</dbReference>
<reference evidence="6" key="1">
    <citation type="journal article" date="2015" name="MBio">
        <title>Genome-Resolved Metagenomic Analysis Reveals Roles for Candidate Phyla and Other Microbial Community Members in Biogeochemical Transformations in Oil Reservoirs.</title>
        <authorList>
            <person name="Hu P."/>
            <person name="Tom L."/>
            <person name="Singh A."/>
            <person name="Thomas B.C."/>
            <person name="Baker B.J."/>
            <person name="Piceno Y.M."/>
            <person name="Andersen G.L."/>
            <person name="Banfield J.F."/>
        </authorList>
    </citation>
    <scope>NUCLEOTIDE SEQUENCE [LARGE SCALE GENOMIC DNA]</scope>
</reference>
<dbReference type="HAMAP" id="MF_00360">
    <property type="entry name" value="Ribosomal_bS6"/>
    <property type="match status" value="1"/>
</dbReference>
<evidence type="ECO:0000256" key="1">
    <source>
        <dbReference type="ARBA" id="ARBA00009512"/>
    </source>
</evidence>
<accession>A0A101HPI8</accession>
<dbReference type="GO" id="GO:1990904">
    <property type="term" value="C:ribonucleoprotein complex"/>
    <property type="evidence" value="ECO:0007669"/>
    <property type="project" value="UniProtKB-KW"/>
</dbReference>
<feature type="compositionally biased region" description="Acidic residues" evidence="4">
    <location>
        <begin position="147"/>
        <end position="157"/>
    </location>
</feature>
<dbReference type="Pfam" id="PF01250">
    <property type="entry name" value="Ribosomal_S6"/>
    <property type="match status" value="1"/>
</dbReference>